<keyword evidence="3" id="KW-1185">Reference proteome</keyword>
<evidence type="ECO:0000256" key="1">
    <source>
        <dbReference type="SAM" id="MobiDB-lite"/>
    </source>
</evidence>
<dbReference type="GeneID" id="106160129"/>
<feature type="compositionally biased region" description="Gly residues" evidence="1">
    <location>
        <begin position="510"/>
        <end position="524"/>
    </location>
</feature>
<organism evidence="3 4">
    <name type="scientific">Lingula anatina</name>
    <name type="common">Brachiopod</name>
    <name type="synonym">Lingula unguis</name>
    <dbReference type="NCBI Taxonomy" id="7574"/>
    <lineage>
        <taxon>Eukaryota</taxon>
        <taxon>Metazoa</taxon>
        <taxon>Spiralia</taxon>
        <taxon>Lophotrochozoa</taxon>
        <taxon>Brachiopoda</taxon>
        <taxon>Linguliformea</taxon>
        <taxon>Lingulata</taxon>
        <taxon>Lingulida</taxon>
        <taxon>Linguloidea</taxon>
        <taxon>Lingulidae</taxon>
        <taxon>Lingula</taxon>
    </lineage>
</organism>
<dbReference type="PANTHER" id="PTHR35170">
    <property type="entry name" value="PROTEIN DD3-3"/>
    <property type="match status" value="1"/>
</dbReference>
<dbReference type="KEGG" id="lak:106160129"/>
<gene>
    <name evidence="4" type="primary">LOC106160129</name>
</gene>
<feature type="signal peptide" evidence="2">
    <location>
        <begin position="1"/>
        <end position="17"/>
    </location>
</feature>
<evidence type="ECO:0000256" key="2">
    <source>
        <dbReference type="SAM" id="SignalP"/>
    </source>
</evidence>
<evidence type="ECO:0000313" key="4">
    <source>
        <dbReference type="RefSeq" id="XP_023932321.1"/>
    </source>
</evidence>
<dbReference type="STRING" id="7574.A0A2R2MQ03"/>
<dbReference type="AlphaFoldDB" id="A0A2R2MQ03"/>
<dbReference type="InterPro" id="IPR053320">
    <property type="entry name" value="Protein_DD3-3_O-glyco"/>
</dbReference>
<sequence length="646" mass="72815">MLLKVACCALALVCVSADIYLHNPRGSNNRLNEKSANRKNANRGFDSQNNNRGGYNVGDKTSQAFATEDDQYQMKYFQSGDDPEASPSNLVVEWTNQHGCGGSEDDDPHKVNCNLVLQYMCQPADVEQGELHRIRDGLTTNTQGYTRLTSLTEDRATFEARRAGQVKEDRFLQEPFEWYDKCFVRERNKGLFTADQDLRRNNGLRVSSAIYTRQNRNGQRRGYECPEERDYYPYWHPTPWKDIVVLAENASLCDTHYRSKSFNTHKYGECVEGGRHFSKYNNPDACTNAGHQWVEFSNYLEISTEDNRADCEAAGRVWAVPYDAVTGTTEQKCLVPLPEVDCMEAPWSRVNHNGNGKDGVPLNYTWVLPYFPSGKDQKCVFRIRYNITTDDYDPYNTDSTENGAANSPVTNNPNVDIGADLSPLRLNINTAQFGRVFQDRSHAFILRSRPAEIQGTLHNLNVRGKRGNIVQTYPAVEYDFIPTELHMTENDLVHVQWTDFPGSNTHNNGAPGGDGQTGDAGQGKAGTDRHNFVELLDRNHNFPKPFEQSTFWQNAEVKWIYYGSTASTAKGLALNMATSGYYECDTDDCSGVVGNKDELNAQLDNAPASYEGVVLRLNQGTYHYMSSRNNAFTNRSQKGTVHVHQG</sequence>
<dbReference type="InParanoid" id="A0A2R2MQ03"/>
<feature type="compositionally biased region" description="Polar residues" evidence="1">
    <location>
        <begin position="45"/>
        <end position="60"/>
    </location>
</feature>
<name>A0A2R2MQ03_LINAN</name>
<dbReference type="OrthoDB" id="167398at2759"/>
<protein>
    <submittedName>
        <fullName evidence="4">Protein DD3-3</fullName>
    </submittedName>
</protein>
<proteinExistence type="predicted"/>
<dbReference type="RefSeq" id="XP_023932321.1">
    <property type="nucleotide sequence ID" value="XM_024076553.1"/>
</dbReference>
<feature type="chain" id="PRO_5015129944" evidence="2">
    <location>
        <begin position="18"/>
        <end position="646"/>
    </location>
</feature>
<evidence type="ECO:0000313" key="3">
    <source>
        <dbReference type="Proteomes" id="UP000085678"/>
    </source>
</evidence>
<feature type="region of interest" description="Disordered" evidence="1">
    <location>
        <begin position="25"/>
        <end position="60"/>
    </location>
</feature>
<feature type="region of interest" description="Disordered" evidence="1">
    <location>
        <begin position="500"/>
        <end position="527"/>
    </location>
</feature>
<accession>A0A2R2MQ03</accession>
<keyword evidence="2" id="KW-0732">Signal</keyword>
<dbReference type="Proteomes" id="UP000085678">
    <property type="component" value="Unplaced"/>
</dbReference>
<dbReference type="PANTHER" id="PTHR35170:SF2">
    <property type="entry name" value="PROTEIN DD3-3"/>
    <property type="match status" value="1"/>
</dbReference>
<reference evidence="4" key="1">
    <citation type="submission" date="2025-08" db="UniProtKB">
        <authorList>
            <consortium name="RefSeq"/>
        </authorList>
    </citation>
    <scope>IDENTIFICATION</scope>
    <source>
        <tissue evidence="4">Gonads</tissue>
    </source>
</reference>